<evidence type="ECO:0000313" key="3">
    <source>
        <dbReference type="Proteomes" id="UP000256373"/>
    </source>
</evidence>
<keyword evidence="3" id="KW-1185">Reference proteome</keyword>
<dbReference type="Proteomes" id="UP000256373">
    <property type="component" value="Unassembled WGS sequence"/>
</dbReference>
<dbReference type="SMART" id="SM00387">
    <property type="entry name" value="HATPase_c"/>
    <property type="match status" value="1"/>
</dbReference>
<dbReference type="OrthoDB" id="9797578at2"/>
<reference evidence="2 3" key="1">
    <citation type="submission" date="2018-07" db="EMBL/GenBank/DDBJ databases">
        <title>Dyadobacter roseus sp. nov., isolated from rose rhizosphere soil.</title>
        <authorList>
            <person name="Chen L."/>
        </authorList>
    </citation>
    <scope>NUCLEOTIDE SEQUENCE [LARGE SCALE GENOMIC DNA]</scope>
    <source>
        <strain evidence="2 3">RS19</strain>
    </source>
</reference>
<evidence type="ECO:0000259" key="1">
    <source>
        <dbReference type="SMART" id="SM00387"/>
    </source>
</evidence>
<protein>
    <submittedName>
        <fullName evidence="2">Anti-sigma regulatory factor</fullName>
    </submittedName>
</protein>
<organism evidence="2 3">
    <name type="scientific">Dyadobacter luteus</name>
    <dbReference type="NCBI Taxonomy" id="2259619"/>
    <lineage>
        <taxon>Bacteria</taxon>
        <taxon>Pseudomonadati</taxon>
        <taxon>Bacteroidota</taxon>
        <taxon>Cytophagia</taxon>
        <taxon>Cytophagales</taxon>
        <taxon>Spirosomataceae</taxon>
        <taxon>Dyadobacter</taxon>
    </lineage>
</organism>
<gene>
    <name evidence="2" type="ORF">DSL64_08305</name>
</gene>
<proteinExistence type="predicted"/>
<comment type="caution">
    <text evidence="2">The sequence shown here is derived from an EMBL/GenBank/DDBJ whole genome shotgun (WGS) entry which is preliminary data.</text>
</comment>
<name>A0A3D8YFB9_9BACT</name>
<dbReference type="AlphaFoldDB" id="A0A3D8YFB9"/>
<dbReference type="Gene3D" id="3.30.565.10">
    <property type="entry name" value="Histidine kinase-like ATPase, C-terminal domain"/>
    <property type="match status" value="1"/>
</dbReference>
<sequence>MMIKENMAIQQERDLIFCRNRVKEVAGKIGMGLVNQTKLITATSELARNMLIYGGGGIMRLEIITRGKLEGIQLTFEDKGPGIADVDKAMQDGFTTGRTLGMGLPGAKRLVNEFSIQSTPGKGTTVKILKWKNG</sequence>
<dbReference type="CDD" id="cd16934">
    <property type="entry name" value="HATPase_RsbT-like"/>
    <property type="match status" value="1"/>
</dbReference>
<feature type="domain" description="Histidine kinase/HSP90-like ATPase" evidence="1">
    <location>
        <begin position="34"/>
        <end position="134"/>
    </location>
</feature>
<dbReference type="Pfam" id="PF02518">
    <property type="entry name" value="HATPase_c"/>
    <property type="match status" value="1"/>
</dbReference>
<dbReference type="InterPro" id="IPR003594">
    <property type="entry name" value="HATPase_dom"/>
</dbReference>
<evidence type="ECO:0000313" key="2">
    <source>
        <dbReference type="EMBL" id="REA62948.1"/>
    </source>
</evidence>
<dbReference type="SUPFAM" id="SSF55874">
    <property type="entry name" value="ATPase domain of HSP90 chaperone/DNA topoisomerase II/histidine kinase"/>
    <property type="match status" value="1"/>
</dbReference>
<dbReference type="EMBL" id="QNUL01000004">
    <property type="protein sequence ID" value="REA62948.1"/>
    <property type="molecule type" value="Genomic_DNA"/>
</dbReference>
<dbReference type="InterPro" id="IPR036890">
    <property type="entry name" value="HATPase_C_sf"/>
</dbReference>
<accession>A0A3D8YFB9</accession>